<gene>
    <name evidence="2" type="ORF">M409DRAFT_17233</name>
</gene>
<evidence type="ECO:0000259" key="1">
    <source>
        <dbReference type="Pfam" id="PF10000"/>
    </source>
</evidence>
<evidence type="ECO:0000313" key="2">
    <source>
        <dbReference type="EMBL" id="KAF2173291.1"/>
    </source>
</evidence>
<dbReference type="SUPFAM" id="SSF55021">
    <property type="entry name" value="ACT-like"/>
    <property type="match status" value="2"/>
</dbReference>
<dbReference type="PANTHER" id="PTHR39199">
    <property type="entry name" value="BLR5128 PROTEIN"/>
    <property type="match status" value="1"/>
</dbReference>
<reference evidence="2" key="1">
    <citation type="journal article" date="2020" name="Stud. Mycol.">
        <title>101 Dothideomycetes genomes: a test case for predicting lifestyles and emergence of pathogens.</title>
        <authorList>
            <person name="Haridas S."/>
            <person name="Albert R."/>
            <person name="Binder M."/>
            <person name="Bloem J."/>
            <person name="Labutti K."/>
            <person name="Salamov A."/>
            <person name="Andreopoulos B."/>
            <person name="Baker S."/>
            <person name="Barry K."/>
            <person name="Bills G."/>
            <person name="Bluhm B."/>
            <person name="Cannon C."/>
            <person name="Castanera R."/>
            <person name="Culley D."/>
            <person name="Daum C."/>
            <person name="Ezra D."/>
            <person name="Gonzalez J."/>
            <person name="Henrissat B."/>
            <person name="Kuo A."/>
            <person name="Liang C."/>
            <person name="Lipzen A."/>
            <person name="Lutzoni F."/>
            <person name="Magnuson J."/>
            <person name="Mondo S."/>
            <person name="Nolan M."/>
            <person name="Ohm R."/>
            <person name="Pangilinan J."/>
            <person name="Park H.-J."/>
            <person name="Ramirez L."/>
            <person name="Alfaro M."/>
            <person name="Sun H."/>
            <person name="Tritt A."/>
            <person name="Yoshinaga Y."/>
            <person name="Zwiers L.-H."/>
            <person name="Turgeon B."/>
            <person name="Goodwin S."/>
            <person name="Spatafora J."/>
            <person name="Crous P."/>
            <person name="Grigoriev I."/>
        </authorList>
    </citation>
    <scope>NUCLEOTIDE SEQUENCE</scope>
    <source>
        <strain evidence="2">ATCC 36951</strain>
    </source>
</reference>
<dbReference type="InterPro" id="IPR045865">
    <property type="entry name" value="ACT-like_dom_sf"/>
</dbReference>
<name>A0A6A6D1Q2_ZASCE</name>
<sequence length="154" mass="16888">MPRPTTTPAPGQTSLTALIRSMSPTPDPTNTTYVFAHLPHSQTSQLHSLLTHPSTPIKMLFHEPEAWTLILPQTTAESEGLEYTFPCKLITLNVHSSLEAVGFLARVTTRLAEKVGTGVNPVSGFYHDHLFVPEGLEGRVVEELKAMASEEEEV</sequence>
<dbReference type="PANTHER" id="PTHR39199:SF1">
    <property type="entry name" value="BLR5128 PROTEIN"/>
    <property type="match status" value="1"/>
</dbReference>
<dbReference type="EMBL" id="ML993580">
    <property type="protein sequence ID" value="KAF2173291.1"/>
    <property type="molecule type" value="Genomic_DNA"/>
</dbReference>
<dbReference type="GO" id="GO:0006520">
    <property type="term" value="P:amino acid metabolic process"/>
    <property type="evidence" value="ECO:0007669"/>
    <property type="project" value="UniProtKB-ARBA"/>
</dbReference>
<dbReference type="OrthoDB" id="10064407at2759"/>
<feature type="domain" description="DUF2241" evidence="1">
    <location>
        <begin position="10"/>
        <end position="88"/>
    </location>
</feature>
<dbReference type="Pfam" id="PF10000">
    <property type="entry name" value="ACT_3"/>
    <property type="match status" value="1"/>
</dbReference>
<proteinExistence type="predicted"/>
<dbReference type="Gene3D" id="3.30.2130.10">
    <property type="entry name" value="VC0802-like"/>
    <property type="match status" value="1"/>
</dbReference>
<dbReference type="InterPro" id="IPR018717">
    <property type="entry name" value="DUF2241"/>
</dbReference>
<dbReference type="Proteomes" id="UP000799537">
    <property type="component" value="Unassembled WGS sequence"/>
</dbReference>
<organism evidence="2 3">
    <name type="scientific">Zasmidium cellare ATCC 36951</name>
    <dbReference type="NCBI Taxonomy" id="1080233"/>
    <lineage>
        <taxon>Eukaryota</taxon>
        <taxon>Fungi</taxon>
        <taxon>Dikarya</taxon>
        <taxon>Ascomycota</taxon>
        <taxon>Pezizomycotina</taxon>
        <taxon>Dothideomycetes</taxon>
        <taxon>Dothideomycetidae</taxon>
        <taxon>Mycosphaerellales</taxon>
        <taxon>Mycosphaerellaceae</taxon>
        <taxon>Zasmidium</taxon>
    </lineage>
</organism>
<evidence type="ECO:0000313" key="3">
    <source>
        <dbReference type="Proteomes" id="UP000799537"/>
    </source>
</evidence>
<accession>A0A6A6D1Q2</accession>
<dbReference type="GeneID" id="54557239"/>
<keyword evidence="3" id="KW-1185">Reference proteome</keyword>
<dbReference type="GO" id="GO:0046394">
    <property type="term" value="P:carboxylic acid biosynthetic process"/>
    <property type="evidence" value="ECO:0007669"/>
    <property type="project" value="UniProtKB-ARBA"/>
</dbReference>
<dbReference type="RefSeq" id="XP_033674180.1">
    <property type="nucleotide sequence ID" value="XM_033803967.1"/>
</dbReference>
<protein>
    <recommendedName>
        <fullName evidence="1">DUF2241 domain-containing protein</fullName>
    </recommendedName>
</protein>
<dbReference type="AlphaFoldDB" id="A0A6A6D1Q2"/>